<reference evidence="5 6" key="1">
    <citation type="submission" date="2018-10" db="EMBL/GenBank/DDBJ databases">
        <title>Sequencing the genomes of 1000 actinobacteria strains.</title>
        <authorList>
            <person name="Klenk H.-P."/>
        </authorList>
    </citation>
    <scope>NUCLEOTIDE SEQUENCE [LARGE SCALE GENOMIC DNA]</scope>
    <source>
        <strain evidence="5 6">DSM 43911</strain>
    </source>
</reference>
<evidence type="ECO:0000259" key="4">
    <source>
        <dbReference type="Pfam" id="PF00535"/>
    </source>
</evidence>
<dbReference type="GO" id="GO:0009247">
    <property type="term" value="P:glycolipid biosynthetic process"/>
    <property type="evidence" value="ECO:0007669"/>
    <property type="project" value="TreeGrafter"/>
</dbReference>
<dbReference type="GO" id="GO:0004582">
    <property type="term" value="F:dolichyl-phosphate beta-D-mannosyltransferase activity"/>
    <property type="evidence" value="ECO:0007669"/>
    <property type="project" value="InterPro"/>
</dbReference>
<comment type="caution">
    <text evidence="5">The sequence shown here is derived from an EMBL/GenBank/DDBJ whole genome shotgun (WGS) entry which is preliminary data.</text>
</comment>
<evidence type="ECO:0000313" key="5">
    <source>
        <dbReference type="EMBL" id="RKT67324.1"/>
    </source>
</evidence>
<dbReference type="InterPro" id="IPR039528">
    <property type="entry name" value="DPM1-like"/>
</dbReference>
<dbReference type="PANTHER" id="PTHR43398">
    <property type="entry name" value="DOLICHOL-PHOSPHATE MANNOSYLTRANSFERASE SUBUNIT 1"/>
    <property type="match status" value="1"/>
</dbReference>
<keyword evidence="6" id="KW-1185">Reference proteome</keyword>
<protein>
    <submittedName>
        <fullName evidence="5">Dolichol-phosphate mannosyltransferase</fullName>
    </submittedName>
</protein>
<evidence type="ECO:0000256" key="1">
    <source>
        <dbReference type="ARBA" id="ARBA00006739"/>
    </source>
</evidence>
<accession>A0A495X2A7</accession>
<dbReference type="RefSeq" id="WP_121217539.1">
    <property type="nucleotide sequence ID" value="NZ_JBIUBA010000009.1"/>
</dbReference>
<dbReference type="InterPro" id="IPR001173">
    <property type="entry name" value="Glyco_trans_2-like"/>
</dbReference>
<gene>
    <name evidence="5" type="ORF">DFJ66_0499</name>
</gene>
<dbReference type="Pfam" id="PF00535">
    <property type="entry name" value="Glycos_transf_2"/>
    <property type="match status" value="1"/>
</dbReference>
<evidence type="ECO:0000256" key="2">
    <source>
        <dbReference type="ARBA" id="ARBA00022676"/>
    </source>
</evidence>
<dbReference type="AlphaFoldDB" id="A0A495X2A7"/>
<dbReference type="OrthoDB" id="9810303at2"/>
<dbReference type="Proteomes" id="UP000272729">
    <property type="component" value="Unassembled WGS sequence"/>
</dbReference>
<keyword evidence="3 5" id="KW-0808">Transferase</keyword>
<dbReference type="CDD" id="cd06442">
    <property type="entry name" value="DPM1_like"/>
    <property type="match status" value="1"/>
</dbReference>
<dbReference type="EMBL" id="RBXR01000001">
    <property type="protein sequence ID" value="RKT67324.1"/>
    <property type="molecule type" value="Genomic_DNA"/>
</dbReference>
<proteinExistence type="inferred from homology"/>
<name>A0A495X2A7_9PSEU</name>
<dbReference type="Gene3D" id="3.90.550.10">
    <property type="entry name" value="Spore Coat Polysaccharide Biosynthesis Protein SpsA, Chain A"/>
    <property type="match status" value="1"/>
</dbReference>
<organism evidence="5 6">
    <name type="scientific">Saccharothrix variisporea</name>
    <dbReference type="NCBI Taxonomy" id="543527"/>
    <lineage>
        <taxon>Bacteria</taxon>
        <taxon>Bacillati</taxon>
        <taxon>Actinomycetota</taxon>
        <taxon>Actinomycetes</taxon>
        <taxon>Pseudonocardiales</taxon>
        <taxon>Pseudonocardiaceae</taxon>
        <taxon>Saccharothrix</taxon>
    </lineage>
</organism>
<dbReference type="InterPro" id="IPR029044">
    <property type="entry name" value="Nucleotide-diphossugar_trans"/>
</dbReference>
<evidence type="ECO:0000313" key="6">
    <source>
        <dbReference type="Proteomes" id="UP000272729"/>
    </source>
</evidence>
<dbReference type="SUPFAM" id="SSF53448">
    <property type="entry name" value="Nucleotide-diphospho-sugar transferases"/>
    <property type="match status" value="1"/>
</dbReference>
<sequence>MADQQAQPDRELGPVLVVIPTYNERDNIGKIVKRLHAALPKVHALVVDDGSPDGTGQLADEMAAADDRVHVLHRTEKAGLGAAYVAGFHWALDHGYEVVVEMDADGSHAPEDLPRLLDALRDADLVLGSRYVPGGSTVNWPWHRQLISRGGNVFSQVALGTSVKDITGGFRAFRANVLRELKLDTVASQGYCFQIDLAWRTIELGHRVVEVPITFTERELGESKMSGNIVREALLRVTKWGLRRRYTQLRDLFAPKTKAGSRR</sequence>
<comment type="similarity">
    <text evidence="1">Belongs to the glycosyltransferase 2 family.</text>
</comment>
<keyword evidence="2 5" id="KW-0328">Glycosyltransferase</keyword>
<dbReference type="FunFam" id="3.90.550.10:FF:000122">
    <property type="entry name" value="Dolichol-phosphate mannosyltransferase subunit 1"/>
    <property type="match status" value="1"/>
</dbReference>
<evidence type="ECO:0000256" key="3">
    <source>
        <dbReference type="ARBA" id="ARBA00022679"/>
    </source>
</evidence>
<feature type="domain" description="Glycosyltransferase 2-like" evidence="4">
    <location>
        <begin position="17"/>
        <end position="181"/>
    </location>
</feature>
<dbReference type="GO" id="GO:0016020">
    <property type="term" value="C:membrane"/>
    <property type="evidence" value="ECO:0007669"/>
    <property type="project" value="GOC"/>
</dbReference>
<dbReference type="PANTHER" id="PTHR43398:SF1">
    <property type="entry name" value="DOLICHOL-PHOSPHATE MANNOSYLTRANSFERASE SUBUNIT 1"/>
    <property type="match status" value="1"/>
</dbReference>